<sequence length="60" mass="6668">MGLIEVDCHFIKEKIESGCVATSFVNSNDQLADIFNKSLRGPRIKYICNKLGAYDVYAPA</sequence>
<protein>
    <recommendedName>
        <fullName evidence="2">Copia protein</fullName>
    </recommendedName>
</protein>
<dbReference type="EMBL" id="AM481826">
    <property type="protein sequence ID" value="CAN68619.1"/>
    <property type="molecule type" value="Genomic_DNA"/>
</dbReference>
<gene>
    <name evidence="1" type="ORF">VITISV_043639</name>
</gene>
<organism evidence="1">
    <name type="scientific">Vitis vinifera</name>
    <name type="common">Grape</name>
    <dbReference type="NCBI Taxonomy" id="29760"/>
    <lineage>
        <taxon>Eukaryota</taxon>
        <taxon>Viridiplantae</taxon>
        <taxon>Streptophyta</taxon>
        <taxon>Embryophyta</taxon>
        <taxon>Tracheophyta</taxon>
        <taxon>Spermatophyta</taxon>
        <taxon>Magnoliopsida</taxon>
        <taxon>eudicotyledons</taxon>
        <taxon>Gunneridae</taxon>
        <taxon>Pentapetalae</taxon>
        <taxon>rosids</taxon>
        <taxon>Vitales</taxon>
        <taxon>Vitaceae</taxon>
        <taxon>Viteae</taxon>
        <taxon>Vitis</taxon>
    </lineage>
</organism>
<evidence type="ECO:0000313" key="1">
    <source>
        <dbReference type="EMBL" id="CAN68619.1"/>
    </source>
</evidence>
<name>A5C498_VITVI</name>
<reference evidence="1" key="1">
    <citation type="journal article" date="2007" name="PLoS ONE">
        <title>The first genome sequence of an elite grapevine cultivar (Pinot noir Vitis vinifera L.): coping with a highly heterozygous genome.</title>
        <authorList>
            <person name="Velasco R."/>
            <person name="Zharkikh A."/>
            <person name="Troggio M."/>
            <person name="Cartwright D.A."/>
            <person name="Cestaro A."/>
            <person name="Pruss D."/>
            <person name="Pindo M."/>
            <person name="FitzGerald L.M."/>
            <person name="Vezzulli S."/>
            <person name="Reid J."/>
            <person name="Malacarne G."/>
            <person name="Iliev D."/>
            <person name="Coppola G."/>
            <person name="Wardell B."/>
            <person name="Micheletti D."/>
            <person name="Macalma T."/>
            <person name="Facci M."/>
            <person name="Mitchell J.T."/>
            <person name="Perazzolli M."/>
            <person name="Eldredge G."/>
            <person name="Gatto P."/>
            <person name="Oyzerski R."/>
            <person name="Moretto M."/>
            <person name="Gutin N."/>
            <person name="Stefanini M."/>
            <person name="Chen Y."/>
            <person name="Segala C."/>
            <person name="Davenport C."/>
            <person name="Dematte L."/>
            <person name="Mraz A."/>
            <person name="Battilana J."/>
            <person name="Stormo K."/>
            <person name="Costa F."/>
            <person name="Tao Q."/>
            <person name="Si-Ammour A."/>
            <person name="Harkins T."/>
            <person name="Lackey A."/>
            <person name="Perbost C."/>
            <person name="Taillon B."/>
            <person name="Stella A."/>
            <person name="Solovyev V."/>
            <person name="Fawcett J.A."/>
            <person name="Sterck L."/>
            <person name="Vandepoele K."/>
            <person name="Grando S.M."/>
            <person name="Toppo S."/>
            <person name="Moser C."/>
            <person name="Lanchbury J."/>
            <person name="Bogden R."/>
            <person name="Skolnick M."/>
            <person name="Sgaramella V."/>
            <person name="Bhatnagar S.K."/>
            <person name="Fontana P."/>
            <person name="Gutin A."/>
            <person name="Van de Peer Y."/>
            <person name="Salamini F."/>
            <person name="Viola R."/>
        </authorList>
    </citation>
    <scope>NUCLEOTIDE SEQUENCE</scope>
</reference>
<dbReference type="AlphaFoldDB" id="A5C498"/>
<proteinExistence type="predicted"/>
<evidence type="ECO:0008006" key="2">
    <source>
        <dbReference type="Google" id="ProtNLM"/>
    </source>
</evidence>
<accession>A5C498</accession>